<evidence type="ECO:0008006" key="9">
    <source>
        <dbReference type="Google" id="ProtNLM"/>
    </source>
</evidence>
<comment type="subunit">
    <text evidence="4">Interacts with the GTPase NUG2.</text>
</comment>
<gene>
    <name evidence="7" type="ORF">FNV43_RR17704</name>
</gene>
<dbReference type="PANTHER" id="PTHR48190:SF2">
    <property type="entry name" value="PROGRAMMED CELL DEATH PROTEIN 7"/>
    <property type="match status" value="1"/>
</dbReference>
<dbReference type="PROSITE" id="PS01199">
    <property type="entry name" value="RIBOSOMAL_L1"/>
    <property type="match status" value="1"/>
</dbReference>
<evidence type="ECO:0000256" key="1">
    <source>
        <dbReference type="ARBA" id="ARBA00010531"/>
    </source>
</evidence>
<dbReference type="Gene3D" id="3.40.50.790">
    <property type="match status" value="1"/>
</dbReference>
<evidence type="ECO:0000256" key="2">
    <source>
        <dbReference type="ARBA" id="ARBA00022980"/>
    </source>
</evidence>
<dbReference type="FunFam" id="3.30.190.20:FF:000009">
    <property type="entry name" value="Ribosomal protein L10a"/>
    <property type="match status" value="1"/>
</dbReference>
<dbReference type="SUPFAM" id="SSF56808">
    <property type="entry name" value="Ribosomal protein L1"/>
    <property type="match status" value="1"/>
</dbReference>
<reference evidence="7" key="1">
    <citation type="submission" date="2020-03" db="EMBL/GenBank/DDBJ databases">
        <title>A high-quality chromosome-level genome assembly of a woody plant with both climbing and erect habits, Rhamnella rubrinervis.</title>
        <authorList>
            <person name="Lu Z."/>
            <person name="Yang Y."/>
            <person name="Zhu X."/>
            <person name="Sun Y."/>
        </authorList>
    </citation>
    <scope>NUCLEOTIDE SEQUENCE</scope>
    <source>
        <strain evidence="7">BYM</strain>
        <tissue evidence="7">Leaf</tissue>
    </source>
</reference>
<dbReference type="Proteomes" id="UP000796880">
    <property type="component" value="Unassembled WGS sequence"/>
</dbReference>
<dbReference type="Pfam" id="PF00687">
    <property type="entry name" value="Ribosomal_L1"/>
    <property type="match status" value="1"/>
</dbReference>
<keyword evidence="5" id="KW-0175">Coiled coil</keyword>
<dbReference type="InterPro" id="IPR023673">
    <property type="entry name" value="Ribosomal_uL1_CS"/>
</dbReference>
<keyword evidence="3" id="KW-0687">Ribonucleoprotein</keyword>
<dbReference type="Gene3D" id="3.30.190.20">
    <property type="match status" value="1"/>
</dbReference>
<evidence type="ECO:0000256" key="3">
    <source>
        <dbReference type="ARBA" id="ARBA00023274"/>
    </source>
</evidence>
<dbReference type="InterPro" id="IPR028364">
    <property type="entry name" value="Ribosomal_uL1/biogenesis"/>
</dbReference>
<dbReference type="GO" id="GO:0005689">
    <property type="term" value="C:U12-type spliceosomal complex"/>
    <property type="evidence" value="ECO:0007669"/>
    <property type="project" value="TreeGrafter"/>
</dbReference>
<dbReference type="GO" id="GO:0005840">
    <property type="term" value="C:ribosome"/>
    <property type="evidence" value="ECO:0007669"/>
    <property type="project" value="UniProtKB-KW"/>
</dbReference>
<dbReference type="FunFam" id="3.30.190.20:FF:000006">
    <property type="entry name" value="Ribosomal protein"/>
    <property type="match status" value="1"/>
</dbReference>
<comment type="caution">
    <text evidence="7">The sequence shown here is derived from an EMBL/GenBank/DDBJ whole genome shotgun (WGS) entry which is preliminary data.</text>
</comment>
<proteinExistence type="inferred from homology"/>
<dbReference type="PANTHER" id="PTHR48190">
    <property type="entry name" value="PROGRAMMED CELL DEATH PROTEIN 7"/>
    <property type="match status" value="1"/>
</dbReference>
<name>A0A8K0E337_9ROSA</name>
<evidence type="ECO:0000256" key="5">
    <source>
        <dbReference type="SAM" id="Coils"/>
    </source>
</evidence>
<dbReference type="CDD" id="cd00403">
    <property type="entry name" value="Ribosomal_L1"/>
    <property type="match status" value="1"/>
</dbReference>
<feature type="coiled-coil region" evidence="5">
    <location>
        <begin position="163"/>
        <end position="211"/>
    </location>
</feature>
<organism evidence="7 8">
    <name type="scientific">Rhamnella rubrinervis</name>
    <dbReference type="NCBI Taxonomy" id="2594499"/>
    <lineage>
        <taxon>Eukaryota</taxon>
        <taxon>Viridiplantae</taxon>
        <taxon>Streptophyta</taxon>
        <taxon>Embryophyta</taxon>
        <taxon>Tracheophyta</taxon>
        <taxon>Spermatophyta</taxon>
        <taxon>Magnoliopsida</taxon>
        <taxon>eudicotyledons</taxon>
        <taxon>Gunneridae</taxon>
        <taxon>Pentapetalae</taxon>
        <taxon>rosids</taxon>
        <taxon>fabids</taxon>
        <taxon>Rosales</taxon>
        <taxon>Rhamnaceae</taxon>
        <taxon>rhamnoid group</taxon>
        <taxon>Rhamneae</taxon>
        <taxon>Rhamnella</taxon>
    </lineage>
</organism>
<dbReference type="Pfam" id="PF16021">
    <property type="entry name" value="PDCD7"/>
    <property type="match status" value="1"/>
</dbReference>
<feature type="region of interest" description="Disordered" evidence="6">
    <location>
        <begin position="281"/>
        <end position="324"/>
    </location>
</feature>
<accession>A0A8K0E337</accession>
<dbReference type="InterPro" id="IPR031974">
    <property type="entry name" value="PDCD7"/>
</dbReference>
<dbReference type="InterPro" id="IPR052831">
    <property type="entry name" value="Apoptosis_promoter"/>
</dbReference>
<protein>
    <recommendedName>
        <fullName evidence="9">Ribosomal protein</fullName>
    </recommendedName>
</protein>
<sequence length="656" mass="75193">MNRVPFQPVTATPLFPMLPPNLPISSTFWGTTNMQAQLEDLQDTIVLAKAMQKELHMLMLTKDGTRSIEDADIGSNDASIGGFPRLLEDRRISFESQMSLSVQAANSLMSRLRVQLEPFRVITDAMSPWEEKSAAVRLSNKIRKSKRNKHWRKRKRKRIAEMIAKEHERFEQADQEADEWRTREIAKDIGKRKVEKMKEIAKLKAKEERKKLESELELILVVEKLQELRSIRIQKLKKQGHFLPEEDDKFLERVQAAVEEEERQAIALADTDAAKDAIATAEESRKTTTHNRGPDPKDVNNDKGKSSKNKNHASSSVLTDKESEEQVLDTLGSGAYDSVANLPIEFYHYYHGSSTDMGTLIEVRRTWDAYLRPGGSRIPGHWVQPPPPADEVGYLQRVSYTGLSINHEQALRWFIELKWKAVVCDVVEILKVTLWVFFQKYFKLQSDVLREAISTVMTESKEKKRNFTETIELQIGLKNYDPQKDKRFSGSVKLPHIPRPKMKVCMLGDAQHVEEAEKIGLEYMDVESLKKLNKNKKLVKKLAKKYHAFLASEAVIKQIPRLLGPGLNKAGKFPTLVTHQESLESKVNETKAMVKFQLKKVLCMGVAVGNVSMEEKQIFQNVQLSVNFLVSLLKKNWQNVRCLYLKTTMGKPQRIF</sequence>
<evidence type="ECO:0000256" key="6">
    <source>
        <dbReference type="SAM" id="MobiDB-lite"/>
    </source>
</evidence>
<keyword evidence="8" id="KW-1185">Reference proteome</keyword>
<keyword evidence="2" id="KW-0689">Ribosomal protein</keyword>
<comment type="similarity">
    <text evidence="1">Belongs to the universal ribosomal protein uL1 family.</text>
</comment>
<dbReference type="FunFam" id="3.40.50.790:FF:000002">
    <property type="entry name" value="Ribosomal protein"/>
    <property type="match status" value="1"/>
</dbReference>
<dbReference type="OrthoDB" id="2289628at2759"/>
<evidence type="ECO:0000313" key="7">
    <source>
        <dbReference type="EMBL" id="KAF3439426.1"/>
    </source>
</evidence>
<feature type="compositionally biased region" description="Basic and acidic residues" evidence="6">
    <location>
        <begin position="282"/>
        <end position="305"/>
    </location>
</feature>
<evidence type="ECO:0000256" key="4">
    <source>
        <dbReference type="ARBA" id="ARBA00062612"/>
    </source>
</evidence>
<dbReference type="InterPro" id="IPR023674">
    <property type="entry name" value="Ribosomal_uL1-like"/>
</dbReference>
<evidence type="ECO:0000313" key="8">
    <source>
        <dbReference type="Proteomes" id="UP000796880"/>
    </source>
</evidence>
<dbReference type="InterPro" id="IPR016095">
    <property type="entry name" value="Ribosomal_uL1_3-a/b-sand"/>
</dbReference>
<dbReference type="AlphaFoldDB" id="A0A8K0E337"/>
<dbReference type="EMBL" id="VOIH02000008">
    <property type="protein sequence ID" value="KAF3439426.1"/>
    <property type="molecule type" value="Genomic_DNA"/>
</dbReference>